<dbReference type="InterPro" id="IPR016193">
    <property type="entry name" value="Cytidine_deaminase-like"/>
</dbReference>
<gene>
    <name evidence="3 4" type="primary">fdhD</name>
    <name evidence="4" type="ORF">L7E55_04885</name>
</gene>
<dbReference type="RefSeq" id="WP_277442937.1">
    <property type="nucleotide sequence ID" value="NZ_JAKOAV010000006.1"/>
</dbReference>
<dbReference type="Gene3D" id="3.10.20.10">
    <property type="match status" value="1"/>
</dbReference>
<dbReference type="GO" id="GO:0016783">
    <property type="term" value="F:sulfurtransferase activity"/>
    <property type="evidence" value="ECO:0007669"/>
    <property type="project" value="InterPro"/>
</dbReference>
<dbReference type="Proteomes" id="UP001154312">
    <property type="component" value="Unassembled WGS sequence"/>
</dbReference>
<name>A0A9X4H7E6_9FIRM</name>
<evidence type="ECO:0000313" key="4">
    <source>
        <dbReference type="EMBL" id="MDF9407699.1"/>
    </source>
</evidence>
<reference evidence="4" key="1">
    <citation type="submission" date="2022-02" db="EMBL/GenBank/DDBJ databases">
        <authorList>
            <person name="Leng L."/>
        </authorList>
    </citation>
    <scope>NUCLEOTIDE SEQUENCE</scope>
    <source>
        <strain evidence="4">JI</strain>
    </source>
</reference>
<keyword evidence="1 3" id="KW-0963">Cytoplasm</keyword>
<comment type="function">
    <text evidence="3">Required for formate dehydrogenase (FDH) activity. Acts as a sulfur carrier protein that transfers sulfur from IscS to the molybdenum cofactor prior to its insertion into FDH.</text>
</comment>
<keyword evidence="2 3" id="KW-0501">Molybdenum cofactor biosynthesis</keyword>
<dbReference type="NCBIfam" id="TIGR00129">
    <property type="entry name" value="fdhD_narQ"/>
    <property type="match status" value="1"/>
</dbReference>
<comment type="subcellular location">
    <subcellularLocation>
        <location evidence="3">Cytoplasm</location>
    </subcellularLocation>
</comment>
<accession>A0A9X4H7E6</accession>
<dbReference type="GO" id="GO:0006777">
    <property type="term" value="P:Mo-molybdopterin cofactor biosynthetic process"/>
    <property type="evidence" value="ECO:0007669"/>
    <property type="project" value="UniProtKB-UniRule"/>
</dbReference>
<comment type="caution">
    <text evidence="4">The sequence shown here is derived from an EMBL/GenBank/DDBJ whole genome shotgun (WGS) entry which is preliminary data.</text>
</comment>
<evidence type="ECO:0000256" key="2">
    <source>
        <dbReference type="ARBA" id="ARBA00023150"/>
    </source>
</evidence>
<protein>
    <recommendedName>
        <fullName evidence="3">Sulfur carrier protein FdhD</fullName>
    </recommendedName>
</protein>
<dbReference type="AlphaFoldDB" id="A0A9X4H7E6"/>
<dbReference type="InterPro" id="IPR003786">
    <property type="entry name" value="FdhD"/>
</dbReference>
<dbReference type="PANTHER" id="PTHR30592:SF1">
    <property type="entry name" value="SULFUR CARRIER PROTEIN FDHD"/>
    <property type="match status" value="1"/>
</dbReference>
<feature type="binding site" evidence="3">
    <location>
        <begin position="246"/>
        <end position="251"/>
    </location>
    <ligand>
        <name>Mo-bis(molybdopterin guanine dinucleotide)</name>
        <dbReference type="ChEBI" id="CHEBI:60539"/>
    </ligand>
</feature>
<dbReference type="GO" id="GO:0097163">
    <property type="term" value="F:sulfur carrier activity"/>
    <property type="evidence" value="ECO:0007669"/>
    <property type="project" value="UniProtKB-UniRule"/>
</dbReference>
<dbReference type="PIRSF" id="PIRSF015626">
    <property type="entry name" value="FdhD"/>
    <property type="match status" value="1"/>
</dbReference>
<organism evidence="4 5">
    <name type="scientific">Pelotomaculum isophthalicicum JI</name>
    <dbReference type="NCBI Taxonomy" id="947010"/>
    <lineage>
        <taxon>Bacteria</taxon>
        <taxon>Bacillati</taxon>
        <taxon>Bacillota</taxon>
        <taxon>Clostridia</taxon>
        <taxon>Eubacteriales</taxon>
        <taxon>Desulfotomaculaceae</taxon>
        <taxon>Pelotomaculum</taxon>
    </lineage>
</organism>
<evidence type="ECO:0000256" key="3">
    <source>
        <dbReference type="HAMAP-Rule" id="MF_00187"/>
    </source>
</evidence>
<keyword evidence="5" id="KW-1185">Reference proteome</keyword>
<evidence type="ECO:0000313" key="5">
    <source>
        <dbReference type="Proteomes" id="UP001154312"/>
    </source>
</evidence>
<dbReference type="Pfam" id="PF02634">
    <property type="entry name" value="FdhD-NarQ"/>
    <property type="match status" value="1"/>
</dbReference>
<dbReference type="GO" id="GO:0005737">
    <property type="term" value="C:cytoplasm"/>
    <property type="evidence" value="ECO:0007669"/>
    <property type="project" value="UniProtKB-SubCell"/>
</dbReference>
<dbReference type="PANTHER" id="PTHR30592">
    <property type="entry name" value="FORMATE DEHYDROGENASE"/>
    <property type="match status" value="1"/>
</dbReference>
<dbReference type="HAMAP" id="MF_00187">
    <property type="entry name" value="FdhD"/>
    <property type="match status" value="1"/>
</dbReference>
<evidence type="ECO:0000256" key="1">
    <source>
        <dbReference type="ARBA" id="ARBA00022490"/>
    </source>
</evidence>
<dbReference type="SUPFAM" id="SSF53927">
    <property type="entry name" value="Cytidine deaminase-like"/>
    <property type="match status" value="1"/>
</dbReference>
<comment type="similarity">
    <text evidence="3">Belongs to the FdhD family.</text>
</comment>
<dbReference type="Gene3D" id="3.40.140.10">
    <property type="entry name" value="Cytidine Deaminase, domain 2"/>
    <property type="match status" value="1"/>
</dbReference>
<sequence>MSQKSLYQERGIVTYNQGKVKPGHDFIVDEIPLTVYVNDNELATLICSSGAFKELAIGFLINEGIVKKYSDIKDITFNEDDGLMWVETTAPVKQTETFLKRQIASCCGKGRACLYFVNDVTQMEPVKSTKQFAASHLLHLIGGLEYGSETYSKTHGVHSAAMGDDTKLLCMFDDIGRHNAVDKVLGYALLNHLAPDDKCLLLSGRVSSEILIKAGHSGIPIVVSRAAPTSLAVDLADEFGIALVGFARGEKMNVYSHPEKVIM</sequence>
<proteinExistence type="inferred from homology"/>
<feature type="active site" description="Cysteine persulfide intermediate" evidence="3">
    <location>
        <position position="107"/>
    </location>
</feature>
<dbReference type="EMBL" id="JAKOAV010000006">
    <property type="protein sequence ID" value="MDF9407699.1"/>
    <property type="molecule type" value="Genomic_DNA"/>
</dbReference>